<gene>
    <name evidence="13" type="ORF">LWF01_06220</name>
</gene>
<dbReference type="InterPro" id="IPR050136">
    <property type="entry name" value="FA_oxidation_alpha_subunit"/>
</dbReference>
<evidence type="ECO:0000256" key="8">
    <source>
        <dbReference type="ARBA" id="ARBA00023239"/>
    </source>
</evidence>
<keyword evidence="8" id="KW-0456">Lyase</keyword>
<dbReference type="Gene3D" id="1.10.1040.50">
    <property type="match status" value="1"/>
</dbReference>
<dbReference type="InterPro" id="IPR036291">
    <property type="entry name" value="NAD(P)-bd_dom_sf"/>
</dbReference>
<keyword evidence="5" id="KW-0560">Oxidoreductase</keyword>
<evidence type="ECO:0000313" key="13">
    <source>
        <dbReference type="EMBL" id="WGW14020.1"/>
    </source>
</evidence>
<name>A0ABY8R078_9MICO</name>
<evidence type="ECO:0000259" key="11">
    <source>
        <dbReference type="Pfam" id="PF00725"/>
    </source>
</evidence>
<evidence type="ECO:0000256" key="7">
    <source>
        <dbReference type="ARBA" id="ARBA00023098"/>
    </source>
</evidence>
<dbReference type="Proteomes" id="UP001209083">
    <property type="component" value="Chromosome"/>
</dbReference>
<comment type="pathway">
    <text evidence="1">Lipid metabolism; fatty acid beta-oxidation.</text>
</comment>
<protein>
    <submittedName>
        <fullName evidence="13">3-hydroxyacyl-CoA dehydrogenase NAD-binding domain-containing protein</fullName>
    </submittedName>
</protein>
<comment type="catalytic activity">
    <reaction evidence="10">
        <text>a (3S)-3-hydroxyacyl-CoA + NAD(+) = a 3-oxoacyl-CoA + NADH + H(+)</text>
        <dbReference type="Rhea" id="RHEA:22432"/>
        <dbReference type="ChEBI" id="CHEBI:15378"/>
        <dbReference type="ChEBI" id="CHEBI:57318"/>
        <dbReference type="ChEBI" id="CHEBI:57540"/>
        <dbReference type="ChEBI" id="CHEBI:57945"/>
        <dbReference type="ChEBI" id="CHEBI:90726"/>
        <dbReference type="EC" id="1.1.1.35"/>
    </reaction>
</comment>
<dbReference type="PANTHER" id="PTHR43612:SF3">
    <property type="entry name" value="TRIFUNCTIONAL ENZYME SUBUNIT ALPHA, MITOCHONDRIAL"/>
    <property type="match status" value="1"/>
</dbReference>
<evidence type="ECO:0000256" key="1">
    <source>
        <dbReference type="ARBA" id="ARBA00005005"/>
    </source>
</evidence>
<keyword evidence="6" id="KW-0520">NAD</keyword>
<comment type="similarity">
    <text evidence="2">In the central section; belongs to the 3-hydroxyacyl-CoA dehydrogenase family.</text>
</comment>
<dbReference type="InterPro" id="IPR006176">
    <property type="entry name" value="3-OHacyl-CoA_DH_NAD-bd"/>
</dbReference>
<keyword evidence="3" id="KW-0276">Fatty acid metabolism</keyword>
<dbReference type="Gene3D" id="3.90.226.10">
    <property type="entry name" value="2-enoyl-CoA Hydratase, Chain A, domain 1"/>
    <property type="match status" value="1"/>
</dbReference>
<dbReference type="SUPFAM" id="SSF51735">
    <property type="entry name" value="NAD(P)-binding Rossmann-fold domains"/>
    <property type="match status" value="1"/>
</dbReference>
<dbReference type="Pfam" id="PF02737">
    <property type="entry name" value="3HCDH_N"/>
    <property type="match status" value="1"/>
</dbReference>
<dbReference type="Pfam" id="PF00378">
    <property type="entry name" value="ECH_1"/>
    <property type="match status" value="1"/>
</dbReference>
<dbReference type="InterPro" id="IPR008927">
    <property type="entry name" value="6-PGluconate_DH-like_C_sf"/>
</dbReference>
<keyword evidence="4" id="KW-0442">Lipid degradation</keyword>
<dbReference type="SUPFAM" id="SSF52096">
    <property type="entry name" value="ClpP/crotonase"/>
    <property type="match status" value="1"/>
</dbReference>
<feature type="domain" description="3-hydroxyacyl-CoA dehydrogenase NAD binding" evidence="12">
    <location>
        <begin position="343"/>
        <end position="522"/>
    </location>
</feature>
<organism evidence="13 14">
    <name type="scientific">Saxibacter everestensis</name>
    <dbReference type="NCBI Taxonomy" id="2909229"/>
    <lineage>
        <taxon>Bacteria</taxon>
        <taxon>Bacillati</taxon>
        <taxon>Actinomycetota</taxon>
        <taxon>Actinomycetes</taxon>
        <taxon>Micrococcales</taxon>
        <taxon>Brevibacteriaceae</taxon>
        <taxon>Saxibacter</taxon>
    </lineage>
</organism>
<dbReference type="CDD" id="cd06558">
    <property type="entry name" value="crotonase-like"/>
    <property type="match status" value="1"/>
</dbReference>
<evidence type="ECO:0000256" key="2">
    <source>
        <dbReference type="ARBA" id="ARBA00007005"/>
    </source>
</evidence>
<keyword evidence="14" id="KW-1185">Reference proteome</keyword>
<accession>A0ABY8R078</accession>
<sequence length="711" mass="75632">MASSTGSPDRFAEIGAGFPDEVVTHSRVRDIDLPDGAGTLALVTLDNGRDHTRPSSFGPNGLLELMQTLESLQQRAHAGEIAAVGITGKPYFLAAGADLSVLGSTASRADALTLGRLGHTALGLLGTLGVPTFCFINGVALGGGLEVALNSTYRTVSADVAAIALPETFLGILPAWGGAYLLPRLIGPERAVDVMIVNAQNNNRVLRGPEAFELGIADALFEPADFLEQSLLWAAAVLNREVTVDRAPVADQRSFDAAVARGKTMLDQKLHGAAPAGYRALELISAARTSDRETAFAAEDEALADLAESPESKACLYAFELAQFRAKKPAGAPDKALAQPVGKVGILGAGLMASQLALLFARRLDVPVLLTDLDQGRVDKGIAYVQSEIDKLLAKGRVSADKANRLRGLVSGTVSKQPFADADFIIEAVFEELDVKKRVFAEIEEVIKPEAVLATNTSSLSVTEMAADLRYPDRVIGFHFFNPVAVLPLLEVVRTKSTNDPTTATALAVAKKLKKNAVLTADAPAFVVNRVLIRFAAAVNQAVDEGTPLEVAEHALDSWGLPMRPFELMQLVGPAIALHVNETLERAFGADRFPISENLRRIVAAGNKGVWSYRSDGERYLSEETAALFEQGDSPATGDQLATRVADALADEIRRMLDEGVVAAAEDIDLCLILGAGWPFHLGGITPFLDRIGASERVTGRKFHPAERTEG</sequence>
<feature type="domain" description="3-hydroxyacyl-CoA dehydrogenase C-terminal" evidence="11">
    <location>
        <begin position="526"/>
        <end position="609"/>
    </location>
</feature>
<dbReference type="PANTHER" id="PTHR43612">
    <property type="entry name" value="TRIFUNCTIONAL ENZYME SUBUNIT ALPHA"/>
    <property type="match status" value="1"/>
</dbReference>
<dbReference type="SUPFAM" id="SSF48179">
    <property type="entry name" value="6-phosphogluconate dehydrogenase C-terminal domain-like"/>
    <property type="match status" value="2"/>
</dbReference>
<evidence type="ECO:0000256" key="3">
    <source>
        <dbReference type="ARBA" id="ARBA00022832"/>
    </source>
</evidence>
<evidence type="ECO:0000256" key="5">
    <source>
        <dbReference type="ARBA" id="ARBA00023002"/>
    </source>
</evidence>
<evidence type="ECO:0000256" key="9">
    <source>
        <dbReference type="ARBA" id="ARBA00023268"/>
    </source>
</evidence>
<dbReference type="Pfam" id="PF00725">
    <property type="entry name" value="3HCDH"/>
    <property type="match status" value="1"/>
</dbReference>
<evidence type="ECO:0000256" key="4">
    <source>
        <dbReference type="ARBA" id="ARBA00022963"/>
    </source>
</evidence>
<evidence type="ECO:0000256" key="10">
    <source>
        <dbReference type="ARBA" id="ARBA00049556"/>
    </source>
</evidence>
<dbReference type="EMBL" id="CP090958">
    <property type="protein sequence ID" value="WGW14020.1"/>
    <property type="molecule type" value="Genomic_DNA"/>
</dbReference>
<evidence type="ECO:0000256" key="6">
    <source>
        <dbReference type="ARBA" id="ARBA00023027"/>
    </source>
</evidence>
<evidence type="ECO:0000313" key="14">
    <source>
        <dbReference type="Proteomes" id="UP001209083"/>
    </source>
</evidence>
<dbReference type="InterPro" id="IPR029045">
    <property type="entry name" value="ClpP/crotonase-like_dom_sf"/>
</dbReference>
<dbReference type="InterPro" id="IPR001753">
    <property type="entry name" value="Enoyl-CoA_hydra/iso"/>
</dbReference>
<keyword evidence="7" id="KW-0443">Lipid metabolism</keyword>
<dbReference type="InterPro" id="IPR006108">
    <property type="entry name" value="3HC_DH_C"/>
</dbReference>
<proteinExistence type="inferred from homology"/>
<keyword evidence="9" id="KW-0511">Multifunctional enzyme</keyword>
<evidence type="ECO:0000259" key="12">
    <source>
        <dbReference type="Pfam" id="PF02737"/>
    </source>
</evidence>
<dbReference type="Gene3D" id="3.40.50.720">
    <property type="entry name" value="NAD(P)-binding Rossmann-like Domain"/>
    <property type="match status" value="1"/>
</dbReference>
<reference evidence="13 14" key="1">
    <citation type="submission" date="2023-05" db="EMBL/GenBank/DDBJ databases">
        <title>Lithophilousrod everest ZFBP1038 complete genpme.</title>
        <authorList>
            <person name="Tian M."/>
        </authorList>
    </citation>
    <scope>NUCLEOTIDE SEQUENCE [LARGE SCALE GENOMIC DNA]</scope>
    <source>
        <strain evidence="13 14">ZFBP1038</strain>
    </source>
</reference>